<evidence type="ECO:0000313" key="10">
    <source>
        <dbReference type="Proteomes" id="UP000565724"/>
    </source>
</evidence>
<dbReference type="RefSeq" id="WP_175345603.1">
    <property type="nucleotide sequence ID" value="NZ_JABMCI010000031.1"/>
</dbReference>
<evidence type="ECO:0000256" key="6">
    <source>
        <dbReference type="ARBA" id="ARBA00022989"/>
    </source>
</evidence>
<dbReference type="EMBL" id="JABMCI010000031">
    <property type="protein sequence ID" value="NUU15688.1"/>
    <property type="molecule type" value="Genomic_DNA"/>
</dbReference>
<evidence type="ECO:0000256" key="1">
    <source>
        <dbReference type="ARBA" id="ARBA00004651"/>
    </source>
</evidence>
<feature type="transmembrane region" description="Helical" evidence="8">
    <location>
        <begin position="20"/>
        <end position="45"/>
    </location>
</feature>
<dbReference type="AlphaFoldDB" id="A0A7Y5ZWY8"/>
<evidence type="ECO:0000313" key="9">
    <source>
        <dbReference type="EMBL" id="NUU15688.1"/>
    </source>
</evidence>
<feature type="transmembrane region" description="Helical" evidence="8">
    <location>
        <begin position="104"/>
        <end position="122"/>
    </location>
</feature>
<feature type="transmembrane region" description="Helical" evidence="8">
    <location>
        <begin position="74"/>
        <end position="92"/>
    </location>
</feature>
<feature type="transmembrane region" description="Helical" evidence="8">
    <location>
        <begin position="158"/>
        <end position="179"/>
    </location>
</feature>
<dbReference type="GO" id="GO:0033214">
    <property type="term" value="P:siderophore-iron import into cell"/>
    <property type="evidence" value="ECO:0007669"/>
    <property type="project" value="TreeGrafter"/>
</dbReference>
<sequence>MTAVLTLGPAVTVRWHRRPVVVCVVALALVLVTALITLALGQLGIPLAELPSVLAGNGSRTQEWVLWTNRLPRLLVGAAAGAAFAVSGAMFQSITRNPLGSPDIIGLGAGAAAGAAAAGLVWPGTLPVPVGALIGAGVAIGAVYLGSGAGFRAPLRMVVVGIAVGAMSLAFLQLALARATREDAQVLAAYLNGSLASRSWSDVVLIVGALVVLLPAALALTRPMQLVEMGDEVAVAVGVPADRVRTWAVVVGVLLMAAAVSVSGPIAFVALTAPQIARRLTRSTGPGMVAAACCGAAVLVVADLVAQYAVPGIEYPVGVVTAALGGAYLAFLLVREWRRSPA</sequence>
<evidence type="ECO:0000256" key="4">
    <source>
        <dbReference type="ARBA" id="ARBA00022475"/>
    </source>
</evidence>
<evidence type="ECO:0000256" key="3">
    <source>
        <dbReference type="ARBA" id="ARBA00022448"/>
    </source>
</evidence>
<dbReference type="Gene3D" id="1.10.3470.10">
    <property type="entry name" value="ABC transporter involved in vitamin B12 uptake, BtuC"/>
    <property type="match status" value="1"/>
</dbReference>
<gene>
    <name evidence="9" type="ORF">HP550_00295</name>
</gene>
<dbReference type="InterPro" id="IPR037294">
    <property type="entry name" value="ABC_BtuC-like"/>
</dbReference>
<dbReference type="CDD" id="cd06550">
    <property type="entry name" value="TM_ABC_iron-siderophores_like"/>
    <property type="match status" value="1"/>
</dbReference>
<proteinExistence type="inferred from homology"/>
<keyword evidence="10" id="KW-1185">Reference proteome</keyword>
<organism evidence="9 10">
    <name type="scientific">Cellulomonas humilata</name>
    <dbReference type="NCBI Taxonomy" id="144055"/>
    <lineage>
        <taxon>Bacteria</taxon>
        <taxon>Bacillati</taxon>
        <taxon>Actinomycetota</taxon>
        <taxon>Actinomycetes</taxon>
        <taxon>Micrococcales</taxon>
        <taxon>Cellulomonadaceae</taxon>
        <taxon>Cellulomonas</taxon>
    </lineage>
</organism>
<feature type="transmembrane region" description="Helical" evidence="8">
    <location>
        <begin position="315"/>
        <end position="334"/>
    </location>
</feature>
<dbReference type="Proteomes" id="UP000565724">
    <property type="component" value="Unassembled WGS sequence"/>
</dbReference>
<keyword evidence="7 8" id="KW-0472">Membrane</keyword>
<comment type="caution">
    <text evidence="9">The sequence shown here is derived from an EMBL/GenBank/DDBJ whole genome shotgun (WGS) entry which is preliminary data.</text>
</comment>
<comment type="similarity">
    <text evidence="2">Belongs to the binding-protein-dependent transport system permease family. FecCD subfamily.</text>
</comment>
<dbReference type="Pfam" id="PF01032">
    <property type="entry name" value="FecCD"/>
    <property type="match status" value="1"/>
</dbReference>
<dbReference type="PANTHER" id="PTHR30472">
    <property type="entry name" value="FERRIC ENTEROBACTIN TRANSPORT SYSTEM PERMEASE PROTEIN"/>
    <property type="match status" value="1"/>
</dbReference>
<protein>
    <submittedName>
        <fullName evidence="9">Iron chelate uptake ABC transporter family permease subunit</fullName>
    </submittedName>
</protein>
<keyword evidence="3" id="KW-0813">Transport</keyword>
<evidence type="ECO:0000256" key="7">
    <source>
        <dbReference type="ARBA" id="ARBA00023136"/>
    </source>
</evidence>
<dbReference type="SUPFAM" id="SSF81345">
    <property type="entry name" value="ABC transporter involved in vitamin B12 uptake, BtuC"/>
    <property type="match status" value="1"/>
</dbReference>
<feature type="transmembrane region" description="Helical" evidence="8">
    <location>
        <begin position="199"/>
        <end position="220"/>
    </location>
</feature>
<comment type="subcellular location">
    <subcellularLocation>
        <location evidence="1">Cell membrane</location>
        <topology evidence="1">Multi-pass membrane protein</topology>
    </subcellularLocation>
</comment>
<dbReference type="GO" id="GO:0005886">
    <property type="term" value="C:plasma membrane"/>
    <property type="evidence" value="ECO:0007669"/>
    <property type="project" value="UniProtKB-SubCell"/>
</dbReference>
<evidence type="ECO:0000256" key="8">
    <source>
        <dbReference type="SAM" id="Phobius"/>
    </source>
</evidence>
<dbReference type="InterPro" id="IPR000522">
    <property type="entry name" value="ABC_transptr_permease_BtuC"/>
</dbReference>
<keyword evidence="4" id="KW-1003">Cell membrane</keyword>
<evidence type="ECO:0000256" key="2">
    <source>
        <dbReference type="ARBA" id="ARBA00007935"/>
    </source>
</evidence>
<dbReference type="GO" id="GO:0022857">
    <property type="term" value="F:transmembrane transporter activity"/>
    <property type="evidence" value="ECO:0007669"/>
    <property type="project" value="InterPro"/>
</dbReference>
<accession>A0A7Y5ZWY8</accession>
<name>A0A7Y5ZWY8_9CELL</name>
<reference evidence="9 10" key="1">
    <citation type="submission" date="2020-05" db="EMBL/GenBank/DDBJ databases">
        <title>Genome Sequencing of Type Strains.</title>
        <authorList>
            <person name="Lemaire J.F."/>
            <person name="Inderbitzin P."/>
            <person name="Gregorio O.A."/>
            <person name="Collins S.B."/>
            <person name="Wespe N."/>
            <person name="Knight-Connoni V."/>
        </authorList>
    </citation>
    <scope>NUCLEOTIDE SEQUENCE [LARGE SCALE GENOMIC DNA]</scope>
    <source>
        <strain evidence="9 10">ATCC 25174</strain>
    </source>
</reference>
<evidence type="ECO:0000256" key="5">
    <source>
        <dbReference type="ARBA" id="ARBA00022692"/>
    </source>
</evidence>
<keyword evidence="6 8" id="KW-1133">Transmembrane helix</keyword>
<feature type="transmembrane region" description="Helical" evidence="8">
    <location>
        <begin position="128"/>
        <end position="146"/>
    </location>
</feature>
<dbReference type="PANTHER" id="PTHR30472:SF24">
    <property type="entry name" value="FERRIC ENTEROBACTIN TRANSPORT SYSTEM PERMEASE PROTEIN FEPG"/>
    <property type="match status" value="1"/>
</dbReference>
<feature type="transmembrane region" description="Helical" evidence="8">
    <location>
        <begin position="288"/>
        <end position="309"/>
    </location>
</feature>
<keyword evidence="5 8" id="KW-0812">Transmembrane</keyword>